<evidence type="ECO:0000313" key="3">
    <source>
        <dbReference type="Proteomes" id="UP000215616"/>
    </source>
</evidence>
<reference evidence="2 3" key="1">
    <citation type="submission" date="2017-03" db="EMBL/GenBank/DDBJ databases">
        <title>Lifting the veil on microbial sulfur biogeochemistry in mining wastewaters.</title>
        <authorList>
            <person name="Kantor R.S."/>
            <person name="Colenbrander Nelson T."/>
            <person name="Marshall S."/>
            <person name="Bennett D."/>
            <person name="Apte S."/>
            <person name="Camacho D."/>
            <person name="Thomas B.C."/>
            <person name="Warren L.A."/>
            <person name="Banfield J.F."/>
        </authorList>
    </citation>
    <scope>NUCLEOTIDE SEQUENCE [LARGE SCALE GENOMIC DNA]</scope>
    <source>
        <strain evidence="2">32-67-7</strain>
    </source>
</reference>
<gene>
    <name evidence="2" type="ORF">B7Z12_05060</name>
</gene>
<dbReference type="Pfam" id="PF10074">
    <property type="entry name" value="RovC_DNA-bd"/>
    <property type="match status" value="1"/>
</dbReference>
<feature type="domain" description="T6SS Transcription factor RovC-like DNA binding" evidence="1">
    <location>
        <begin position="152"/>
        <end position="243"/>
    </location>
</feature>
<dbReference type="Proteomes" id="UP000215616">
    <property type="component" value="Unassembled WGS sequence"/>
</dbReference>
<protein>
    <recommendedName>
        <fullName evidence="1">T6SS Transcription factor RovC-like DNA binding domain-containing protein</fullName>
    </recommendedName>
</protein>
<dbReference type="EMBL" id="NCDQ01000054">
    <property type="protein sequence ID" value="OYX04907.1"/>
    <property type="molecule type" value="Genomic_DNA"/>
</dbReference>
<organism evidence="2 3">
    <name type="scientific">Caulobacter vibrioides</name>
    <name type="common">Caulobacter crescentus</name>
    <dbReference type="NCBI Taxonomy" id="155892"/>
    <lineage>
        <taxon>Bacteria</taxon>
        <taxon>Pseudomonadati</taxon>
        <taxon>Pseudomonadota</taxon>
        <taxon>Alphaproteobacteria</taxon>
        <taxon>Caulobacterales</taxon>
        <taxon>Caulobacteraceae</taxon>
        <taxon>Caulobacter</taxon>
    </lineage>
</organism>
<comment type="caution">
    <text evidence="2">The sequence shown here is derived from an EMBL/GenBank/DDBJ whole genome shotgun (WGS) entry which is preliminary data.</text>
</comment>
<evidence type="ECO:0000259" key="1">
    <source>
        <dbReference type="Pfam" id="PF10074"/>
    </source>
</evidence>
<name>A0A258DB38_CAUVI</name>
<dbReference type="InterPro" id="IPR018754">
    <property type="entry name" value="RovC-like_DNA-bd"/>
</dbReference>
<evidence type="ECO:0000313" key="2">
    <source>
        <dbReference type="EMBL" id="OYX04907.1"/>
    </source>
</evidence>
<dbReference type="AlphaFoldDB" id="A0A258DB38"/>
<proteinExistence type="predicted"/>
<sequence>MQDEHASAPDWRRAETYRPMLGAEPAVWAWEFARRGLVNNGLTAAEPNLPGLCFADPGPAGQRLPAILWRPDPCAAIVLVRAARANASDALDLAGCDLPILVVRTELGDQQVLICDGPRRLRLAVIEGDILNGPVTCQLALPEPGGAAAGLASLRALIALRDTGRLPAATSRPPSRAKRWLESLQAHDARRAGASQREIAALLFGQDRVREDWAGRSDYMRMRVHRLLRTADRLVAGGYRSLLGTSAKPWPPRVNVVETWRSAAWFGQCAVLTAMAGIFLEMLWLCAGLLHEPCGFA</sequence>
<accession>A0A258DB38</accession>